<proteinExistence type="predicted"/>
<organism evidence="1 2">
    <name type="scientific">Roseovarius litoreus</name>
    <dbReference type="NCBI Taxonomy" id="1155722"/>
    <lineage>
        <taxon>Bacteria</taxon>
        <taxon>Pseudomonadati</taxon>
        <taxon>Pseudomonadota</taxon>
        <taxon>Alphaproteobacteria</taxon>
        <taxon>Rhodobacterales</taxon>
        <taxon>Roseobacteraceae</taxon>
        <taxon>Roseovarius</taxon>
    </lineage>
</organism>
<gene>
    <name evidence="1" type="ORF">SAMN05443432_104257</name>
</gene>
<protein>
    <submittedName>
        <fullName evidence="1">Uncharacterized protein</fullName>
    </submittedName>
</protein>
<dbReference type="AlphaFoldDB" id="A0A1M7FMM9"/>
<dbReference type="Proteomes" id="UP000322545">
    <property type="component" value="Unassembled WGS sequence"/>
</dbReference>
<evidence type="ECO:0000313" key="2">
    <source>
        <dbReference type="Proteomes" id="UP000322545"/>
    </source>
</evidence>
<dbReference type="EMBL" id="FRCB01000004">
    <property type="protein sequence ID" value="SHM05304.1"/>
    <property type="molecule type" value="Genomic_DNA"/>
</dbReference>
<name>A0A1M7FMM9_9RHOB</name>
<evidence type="ECO:0000313" key="1">
    <source>
        <dbReference type="EMBL" id="SHM05304.1"/>
    </source>
</evidence>
<keyword evidence="2" id="KW-1185">Reference proteome</keyword>
<reference evidence="1 2" key="1">
    <citation type="submission" date="2016-11" db="EMBL/GenBank/DDBJ databases">
        <authorList>
            <person name="Varghese N."/>
            <person name="Submissions S."/>
        </authorList>
    </citation>
    <scope>NUCLEOTIDE SEQUENCE [LARGE SCALE GENOMIC DNA]</scope>
    <source>
        <strain evidence="1 2">DSM 28249</strain>
    </source>
</reference>
<sequence length="209" mass="23496">MSFTTMSMFAPRIWGFDPGSPMARVALQAGWRRRDLMWEALMERGCAAWAAGKTRVAVWAFLRARLIASRFATTDLRRAASEAALGVVTRAPGRILRAEAMFARHAEAQIAAMQIAPRARSSLFHLRMEARHRDTYHANMRLRLTRIAEETAACLQEMAQGRAPSHRLHTRWLGEKPVVFDDTRKVLSACLLIPDSLSGGDQGLRRMPI</sequence>
<accession>A0A1M7FMM9</accession>
<dbReference type="RefSeq" id="WP_149779429.1">
    <property type="nucleotide sequence ID" value="NZ_FRCB01000004.1"/>
</dbReference>